<sequence>MISNTSSWREVSLEVTLNNIQQIASSIGISRVTDITRLDKIGIPVFSSIRPGAAIGSLCVNAGKGLYPLEAKVGAYMEAFEFAMAEFSPDRFNTTITTPRKIANQPNVHFEFIDLCPVYQVPVQPDDNIVATKASDILTGEKIDIPAELVYSPLNIDVGQKLFGCRTNGLCSGNTEDEATIHGICEIIERDIEAFNYIRDASKLVTTDALPPAVKSLVSKIESAGFALYLRYTANVFGLPYFQAFIDEGEQVPVAISQGSGLHLSASVAAVRAITEAAQSRLSYIHGGRDDLTERSACFEKDQEWNAVTQLRRRISDPAAGTICYSTIPDLAGMNNNTQSVLDCLMKILADNGIEQVLKVALAPAHYPLKALRIIIPKLESFNFKSKRVGPRLISLIQNNVLSCPGFSSLQDLHYMD</sequence>
<feature type="domain" description="YcaO" evidence="1">
    <location>
        <begin position="63"/>
        <end position="417"/>
    </location>
</feature>
<accession>A0A3E1NZW2</accession>
<name>A0A3E1NZW2_9BACT</name>
<organism evidence="2 3">
    <name type="scientific">Chitinophaga silvisoli</name>
    <dbReference type="NCBI Taxonomy" id="2291814"/>
    <lineage>
        <taxon>Bacteria</taxon>
        <taxon>Pseudomonadati</taxon>
        <taxon>Bacteroidota</taxon>
        <taxon>Chitinophagia</taxon>
        <taxon>Chitinophagales</taxon>
        <taxon>Chitinophagaceae</taxon>
        <taxon>Chitinophaga</taxon>
    </lineage>
</organism>
<dbReference type="NCBIfam" id="TIGR00702">
    <property type="entry name" value="YcaO-type kinase domain"/>
    <property type="match status" value="1"/>
</dbReference>
<dbReference type="PANTHER" id="PTHR37809">
    <property type="entry name" value="RIBOSOMAL PROTEIN S12 METHYLTHIOTRANSFERASE ACCESSORY FACTOR YCAO"/>
    <property type="match status" value="1"/>
</dbReference>
<protein>
    <recommendedName>
        <fullName evidence="1">YcaO domain-containing protein</fullName>
    </recommendedName>
</protein>
<keyword evidence="3" id="KW-1185">Reference proteome</keyword>
<gene>
    <name evidence="2" type="ORF">DXN04_16095</name>
</gene>
<proteinExistence type="predicted"/>
<dbReference type="AlphaFoldDB" id="A0A3E1NZW2"/>
<dbReference type="RefSeq" id="WP_116854404.1">
    <property type="nucleotide sequence ID" value="NZ_QTJV01000006.1"/>
</dbReference>
<evidence type="ECO:0000259" key="1">
    <source>
        <dbReference type="PROSITE" id="PS51664"/>
    </source>
</evidence>
<dbReference type="PANTHER" id="PTHR37809:SF1">
    <property type="entry name" value="RIBOSOMAL PROTEIN S12 METHYLTHIOTRANSFERASE ACCESSORY FACTOR YCAO"/>
    <property type="match status" value="1"/>
</dbReference>
<dbReference type="EMBL" id="QTJV01000006">
    <property type="protein sequence ID" value="RFM33481.1"/>
    <property type="molecule type" value="Genomic_DNA"/>
</dbReference>
<dbReference type="PROSITE" id="PS51664">
    <property type="entry name" value="YCAO"/>
    <property type="match status" value="1"/>
</dbReference>
<dbReference type="Pfam" id="PF02624">
    <property type="entry name" value="YcaO"/>
    <property type="match status" value="1"/>
</dbReference>
<comment type="caution">
    <text evidence="2">The sequence shown here is derived from an EMBL/GenBank/DDBJ whole genome shotgun (WGS) entry which is preliminary data.</text>
</comment>
<evidence type="ECO:0000313" key="2">
    <source>
        <dbReference type="EMBL" id="RFM33481.1"/>
    </source>
</evidence>
<dbReference type="Proteomes" id="UP000261174">
    <property type="component" value="Unassembled WGS sequence"/>
</dbReference>
<dbReference type="Gene3D" id="3.30.1330.230">
    <property type="match status" value="1"/>
</dbReference>
<evidence type="ECO:0000313" key="3">
    <source>
        <dbReference type="Proteomes" id="UP000261174"/>
    </source>
</evidence>
<reference evidence="2 3" key="1">
    <citation type="submission" date="2018-08" db="EMBL/GenBank/DDBJ databases">
        <title>Chitinophaga sp. K20C18050901, a novel bacterium isolated from forest soil.</title>
        <authorList>
            <person name="Wang C."/>
        </authorList>
    </citation>
    <scope>NUCLEOTIDE SEQUENCE [LARGE SCALE GENOMIC DNA]</scope>
    <source>
        <strain evidence="2 3">K20C18050901</strain>
    </source>
</reference>
<dbReference type="InterPro" id="IPR003776">
    <property type="entry name" value="YcaO-like_dom"/>
</dbReference>
<dbReference type="OrthoDB" id="9761274at2"/>